<accession>A0A8S4QWT6</accession>
<dbReference type="AlphaFoldDB" id="A0A8S4QWT6"/>
<comment type="caution">
    <text evidence="1">The sequence shown here is derived from an EMBL/GenBank/DDBJ whole genome shotgun (WGS) entry which is preliminary data.</text>
</comment>
<dbReference type="Proteomes" id="UP000838756">
    <property type="component" value="Unassembled WGS sequence"/>
</dbReference>
<evidence type="ECO:0000313" key="1">
    <source>
        <dbReference type="EMBL" id="CAH2219740.1"/>
    </source>
</evidence>
<reference evidence="1" key="1">
    <citation type="submission" date="2022-03" db="EMBL/GenBank/DDBJ databases">
        <authorList>
            <person name="Lindestad O."/>
        </authorList>
    </citation>
    <scope>NUCLEOTIDE SEQUENCE</scope>
</reference>
<feature type="non-terminal residue" evidence="1">
    <location>
        <position position="1"/>
    </location>
</feature>
<sequence>MIVVEGKNVTLIKVIIENQDMSKRLINFFPFRFPLKENKVGVSDFKSSKHRGTFQESLRLTLIIGQMFSLLPVEGVCSKKASYV</sequence>
<evidence type="ECO:0000313" key="2">
    <source>
        <dbReference type="Proteomes" id="UP000838756"/>
    </source>
</evidence>
<proteinExistence type="predicted"/>
<protein>
    <submittedName>
        <fullName evidence="1">Jg665 protein</fullName>
    </submittedName>
</protein>
<keyword evidence="2" id="KW-1185">Reference proteome</keyword>
<dbReference type="OrthoDB" id="6931475at2759"/>
<name>A0A8S4QWT6_9NEOP</name>
<gene>
    <name evidence="1" type="primary">jg665</name>
    <name evidence="1" type="ORF">PAEG_LOCUS6515</name>
</gene>
<organism evidence="1 2">
    <name type="scientific">Pararge aegeria aegeria</name>
    <dbReference type="NCBI Taxonomy" id="348720"/>
    <lineage>
        <taxon>Eukaryota</taxon>
        <taxon>Metazoa</taxon>
        <taxon>Ecdysozoa</taxon>
        <taxon>Arthropoda</taxon>
        <taxon>Hexapoda</taxon>
        <taxon>Insecta</taxon>
        <taxon>Pterygota</taxon>
        <taxon>Neoptera</taxon>
        <taxon>Endopterygota</taxon>
        <taxon>Lepidoptera</taxon>
        <taxon>Glossata</taxon>
        <taxon>Ditrysia</taxon>
        <taxon>Papilionoidea</taxon>
        <taxon>Nymphalidae</taxon>
        <taxon>Satyrinae</taxon>
        <taxon>Satyrini</taxon>
        <taxon>Parargina</taxon>
        <taxon>Pararge</taxon>
    </lineage>
</organism>
<dbReference type="EMBL" id="CAKXAJ010019971">
    <property type="protein sequence ID" value="CAH2219740.1"/>
    <property type="molecule type" value="Genomic_DNA"/>
</dbReference>